<dbReference type="Proteomes" id="UP000092993">
    <property type="component" value="Unassembled WGS sequence"/>
</dbReference>
<proteinExistence type="predicted"/>
<reference evidence="1 2" key="1">
    <citation type="submission" date="2016-03" db="EMBL/GenBank/DDBJ databases">
        <title>Whole genome sequencing of Grifola frondosa 9006-11.</title>
        <authorList>
            <person name="Min B."/>
            <person name="Park H."/>
            <person name="Kim J.-G."/>
            <person name="Cho H."/>
            <person name="Oh Y.-L."/>
            <person name="Kong W.-S."/>
            <person name="Choi I.-G."/>
        </authorList>
    </citation>
    <scope>NUCLEOTIDE SEQUENCE [LARGE SCALE GENOMIC DNA]</scope>
    <source>
        <strain evidence="1 2">9006-11</strain>
    </source>
</reference>
<name>A0A1C7MDV5_GRIFR</name>
<evidence type="ECO:0000313" key="2">
    <source>
        <dbReference type="Proteomes" id="UP000092993"/>
    </source>
</evidence>
<sequence length="689" mass="73430">MDYHKLNTTSDRAENLQLGFPSFPLNCHCTTHNPASPPSTTSLRLLRAALSSPYPPSSPSSPPLKFNLETAPVESLLSTHPTVGSRPTSLEGVSRLAAQNPQALKYPIVVDWHGGKAAVGDVEGVKSILEELRKKRDGELDVTDNADQPGAWFSLAMTCGDCELQVDLTTWFGMRRCLHRVGVLGHANAATTTVPAPDRANGCPAHIPVPAQASIDGITKLSLGAILLETVFSSIYKSRGMLGLVDAHTFSATIYVTALSSGACERIEYTSGSCNATGFEFNSTLGWVPPLSVPRPRVRLNNHRRMEEQVVGLYPLFGTYTPRRPIVFSSLHRSRDWSPTNVVSFPTSTSVAGIMARLDRASKSKSSGLAVSSAKGVEARINWPPRSLIDTGVASTLECDECARCLYAAHRPSMTVGVVQTQSRFPDAAGDGSACPVSPTLADLVSMFMQLSAFFSGLVLVSVACAVVVPTIPDEGAYSVKNLEGLSDKPTDLTKPVAVQLLDVLEKYGLTDAFGVVGVHSHVQLANGQVMFQTGNSTYIHQGIASYDEVKSSGVPYNYRISSSGELLPLDLGTITDDVIAARKELAAATSGGSFLTEFASVSNGLLTGIAYIRPLDRAALMNNSVVKNHYNLAKTEGTAAAIPAASADPNDAPSFFTRGISNSTAAADLTILCEICGHGNPWQDRRFF</sequence>
<protein>
    <submittedName>
        <fullName evidence="1">Uncharacterized protein</fullName>
    </submittedName>
</protein>
<evidence type="ECO:0000313" key="1">
    <source>
        <dbReference type="EMBL" id="OBZ74797.1"/>
    </source>
</evidence>
<dbReference type="OrthoDB" id="2898635at2759"/>
<gene>
    <name evidence="1" type="ORF">A0H81_05243</name>
</gene>
<dbReference type="AlphaFoldDB" id="A0A1C7MDV5"/>
<dbReference type="EMBL" id="LUGG01000005">
    <property type="protein sequence ID" value="OBZ74797.1"/>
    <property type="molecule type" value="Genomic_DNA"/>
</dbReference>
<keyword evidence="2" id="KW-1185">Reference proteome</keyword>
<comment type="caution">
    <text evidence="1">The sequence shown here is derived from an EMBL/GenBank/DDBJ whole genome shotgun (WGS) entry which is preliminary data.</text>
</comment>
<accession>A0A1C7MDV5</accession>
<organism evidence="1 2">
    <name type="scientific">Grifola frondosa</name>
    <name type="common">Maitake</name>
    <name type="synonym">Polyporus frondosus</name>
    <dbReference type="NCBI Taxonomy" id="5627"/>
    <lineage>
        <taxon>Eukaryota</taxon>
        <taxon>Fungi</taxon>
        <taxon>Dikarya</taxon>
        <taxon>Basidiomycota</taxon>
        <taxon>Agaricomycotina</taxon>
        <taxon>Agaricomycetes</taxon>
        <taxon>Polyporales</taxon>
        <taxon>Grifolaceae</taxon>
        <taxon>Grifola</taxon>
    </lineage>
</organism>